<sequence length="98" mass="10432">MLGFAQYELYALEVGPAKAGDGCTSLGFWLVALLWASGPRLGCKVCCSCQCELLDLYQRGLTMTMAYMDFCLGSGCSICLLGMANTIGLDGKRAMGEP</sequence>
<name>A0A5N5HCV9_9ROSA</name>
<keyword evidence="3" id="KW-1185">Reference proteome</keyword>
<dbReference type="EMBL" id="SMOL01000160">
    <property type="protein sequence ID" value="KAB2625603.1"/>
    <property type="molecule type" value="Genomic_DNA"/>
</dbReference>
<evidence type="ECO:0000313" key="2">
    <source>
        <dbReference type="EMBL" id="KAB2625705.1"/>
    </source>
</evidence>
<reference evidence="3" key="2">
    <citation type="submission" date="2019-10" db="EMBL/GenBank/DDBJ databases">
        <title>A de novo genome assembly of a pear dwarfing rootstock.</title>
        <authorList>
            <person name="Wang F."/>
            <person name="Wang J."/>
            <person name="Li S."/>
            <person name="Zhang Y."/>
            <person name="Fang M."/>
            <person name="Ma L."/>
            <person name="Zhao Y."/>
            <person name="Jiang S."/>
        </authorList>
    </citation>
    <scope>NUCLEOTIDE SEQUENCE [LARGE SCALE GENOMIC DNA]</scope>
</reference>
<reference evidence="2 3" key="3">
    <citation type="submission" date="2019-11" db="EMBL/GenBank/DDBJ databases">
        <title>A de novo genome assembly of a pear dwarfing rootstock.</title>
        <authorList>
            <person name="Wang F."/>
            <person name="Wang J."/>
            <person name="Li S."/>
            <person name="Zhang Y."/>
            <person name="Fang M."/>
            <person name="Ma L."/>
            <person name="Zhao Y."/>
            <person name="Jiang S."/>
        </authorList>
    </citation>
    <scope>NUCLEOTIDE SEQUENCE [LARGE SCALE GENOMIC DNA]</scope>
    <source>
        <strain evidence="2">S2</strain>
        <tissue evidence="2">Leaf</tissue>
    </source>
</reference>
<organism evidence="2 3">
    <name type="scientific">Pyrus ussuriensis x Pyrus communis</name>
    <dbReference type="NCBI Taxonomy" id="2448454"/>
    <lineage>
        <taxon>Eukaryota</taxon>
        <taxon>Viridiplantae</taxon>
        <taxon>Streptophyta</taxon>
        <taxon>Embryophyta</taxon>
        <taxon>Tracheophyta</taxon>
        <taxon>Spermatophyta</taxon>
        <taxon>Magnoliopsida</taxon>
        <taxon>eudicotyledons</taxon>
        <taxon>Gunneridae</taxon>
        <taxon>Pentapetalae</taxon>
        <taxon>rosids</taxon>
        <taxon>fabids</taxon>
        <taxon>Rosales</taxon>
        <taxon>Rosaceae</taxon>
        <taxon>Amygdaloideae</taxon>
        <taxon>Maleae</taxon>
        <taxon>Pyrus</taxon>
    </lineage>
</organism>
<dbReference type="AlphaFoldDB" id="A0A5N5HCV9"/>
<accession>A0A5N5HCV9</accession>
<reference evidence="2 3" key="1">
    <citation type="submission" date="2019-09" db="EMBL/GenBank/DDBJ databases">
        <authorList>
            <person name="Ou C."/>
        </authorList>
    </citation>
    <scope>NUCLEOTIDE SEQUENCE [LARGE SCALE GENOMIC DNA]</scope>
    <source>
        <strain evidence="2">S2</strain>
        <tissue evidence="2">Leaf</tissue>
    </source>
</reference>
<dbReference type="EMBL" id="SMOL01000160">
    <property type="protein sequence ID" value="KAB2625705.1"/>
    <property type="molecule type" value="Genomic_DNA"/>
</dbReference>
<comment type="caution">
    <text evidence="2">The sequence shown here is derived from an EMBL/GenBank/DDBJ whole genome shotgun (WGS) entry which is preliminary data.</text>
</comment>
<proteinExistence type="predicted"/>
<gene>
    <name evidence="1" type="ORF">D8674_017263</name>
    <name evidence="2" type="ORF">D8674_017365</name>
</gene>
<evidence type="ECO:0000313" key="3">
    <source>
        <dbReference type="Proteomes" id="UP000327157"/>
    </source>
</evidence>
<evidence type="ECO:0000313" key="1">
    <source>
        <dbReference type="EMBL" id="KAB2625603.1"/>
    </source>
</evidence>
<protein>
    <submittedName>
        <fullName evidence="2">Uncharacterized protein</fullName>
    </submittedName>
</protein>
<dbReference type="Proteomes" id="UP000327157">
    <property type="component" value="Chromosome 16"/>
</dbReference>